<feature type="compositionally biased region" description="Polar residues" evidence="9">
    <location>
        <begin position="30"/>
        <end position="41"/>
    </location>
</feature>
<dbReference type="AlphaFoldDB" id="A0A9P6QNK0"/>
<dbReference type="PANTHER" id="PTHR22572">
    <property type="entry name" value="SUGAR-1-PHOSPHATE GUANYL TRANSFERASE"/>
    <property type="match status" value="1"/>
</dbReference>
<dbReference type="InterPro" id="IPR029044">
    <property type="entry name" value="Nucleotide-diphossugar_trans"/>
</dbReference>
<keyword evidence="11" id="KW-0647">Proteasome</keyword>
<proteinExistence type="inferred from homology"/>
<dbReference type="EC" id="2.7.7.13" evidence="3"/>
<name>A0A9P6QNK0_9FUNG</name>
<evidence type="ECO:0000256" key="7">
    <source>
        <dbReference type="ARBA" id="ARBA00047343"/>
    </source>
</evidence>
<keyword evidence="5 8" id="KW-0863">Zinc-finger</keyword>
<dbReference type="Gene3D" id="3.90.550.10">
    <property type="entry name" value="Spore Coat Polysaccharide Biosynthesis Protein SpsA, Chain A"/>
    <property type="match status" value="1"/>
</dbReference>
<reference evidence="11" key="1">
    <citation type="journal article" date="2020" name="Fungal Divers.">
        <title>Resolving the Mortierellaceae phylogeny through synthesis of multi-gene phylogenetics and phylogenomics.</title>
        <authorList>
            <person name="Vandepol N."/>
            <person name="Liber J."/>
            <person name="Desiro A."/>
            <person name="Na H."/>
            <person name="Kennedy M."/>
            <person name="Barry K."/>
            <person name="Grigoriev I.V."/>
            <person name="Miller A.N."/>
            <person name="O'Donnell K."/>
            <person name="Stajich J.E."/>
            <person name="Bonito G."/>
        </authorList>
    </citation>
    <scope>NUCLEOTIDE SEQUENCE</scope>
    <source>
        <strain evidence="11">NVP60</strain>
    </source>
</reference>
<organism evidence="11 12">
    <name type="scientific">Linnemannia gamsii</name>
    <dbReference type="NCBI Taxonomy" id="64522"/>
    <lineage>
        <taxon>Eukaryota</taxon>
        <taxon>Fungi</taxon>
        <taxon>Fungi incertae sedis</taxon>
        <taxon>Mucoromycota</taxon>
        <taxon>Mortierellomycotina</taxon>
        <taxon>Mortierellomycetes</taxon>
        <taxon>Mortierellales</taxon>
        <taxon>Mortierellaceae</taxon>
        <taxon>Linnemannia</taxon>
    </lineage>
</organism>
<comment type="similarity">
    <text evidence="2">Belongs to the transferase hexapeptide repeat family.</text>
</comment>
<feature type="compositionally biased region" description="Polar residues" evidence="9">
    <location>
        <begin position="50"/>
        <end position="61"/>
    </location>
</feature>
<dbReference type="GO" id="GO:0000502">
    <property type="term" value="C:proteasome complex"/>
    <property type="evidence" value="ECO:0007669"/>
    <property type="project" value="UniProtKB-KW"/>
</dbReference>
<dbReference type="CDD" id="cd16651">
    <property type="entry name" value="SPL-RING_NSE2"/>
    <property type="match status" value="1"/>
</dbReference>
<comment type="caution">
    <text evidence="11">The sequence shown here is derived from an EMBL/GenBank/DDBJ whole genome shotgun (WGS) entry which is preliminary data.</text>
</comment>
<evidence type="ECO:0000313" key="11">
    <source>
        <dbReference type="EMBL" id="KAG0287181.1"/>
    </source>
</evidence>
<dbReference type="Gene3D" id="3.30.40.10">
    <property type="entry name" value="Zinc/RING finger domain, C3HC4 (zinc finger)"/>
    <property type="match status" value="1"/>
</dbReference>
<evidence type="ECO:0000256" key="8">
    <source>
        <dbReference type="PROSITE-ProRule" id="PRU00452"/>
    </source>
</evidence>
<evidence type="ECO:0000256" key="3">
    <source>
        <dbReference type="ARBA" id="ARBA00012387"/>
    </source>
</evidence>
<dbReference type="SUPFAM" id="SSF57850">
    <property type="entry name" value="RING/U-box"/>
    <property type="match status" value="1"/>
</dbReference>
<evidence type="ECO:0000256" key="9">
    <source>
        <dbReference type="SAM" id="MobiDB-lite"/>
    </source>
</evidence>
<accession>A0A9P6QNK0</accession>
<keyword evidence="4" id="KW-0479">Metal-binding</keyword>
<dbReference type="SUPFAM" id="SSF53448">
    <property type="entry name" value="Nucleotide-diphospho-sugar transferases"/>
    <property type="match status" value="1"/>
</dbReference>
<dbReference type="InterPro" id="IPR018357">
    <property type="entry name" value="Hexapep_transf_CS"/>
</dbReference>
<feature type="region of interest" description="Disordered" evidence="9">
    <location>
        <begin position="106"/>
        <end position="131"/>
    </location>
</feature>
<evidence type="ECO:0000256" key="2">
    <source>
        <dbReference type="ARBA" id="ARBA00007274"/>
    </source>
</evidence>
<comment type="pathway">
    <text evidence="1">Nucleotide-sugar biosynthesis; GDP-alpha-D-mannose biosynthesis; GDP-alpha-D-mannose from alpha-D-mannose 1-phosphate (GTP route): step 1/1.</text>
</comment>
<dbReference type="InterPro" id="IPR004181">
    <property type="entry name" value="Znf_MIZ"/>
</dbReference>
<evidence type="ECO:0000256" key="5">
    <source>
        <dbReference type="ARBA" id="ARBA00022771"/>
    </source>
</evidence>
<dbReference type="PROSITE" id="PS51044">
    <property type="entry name" value="ZF_SP_RING"/>
    <property type="match status" value="1"/>
</dbReference>
<protein>
    <recommendedName>
        <fullName evidence="3">mannose-1-phosphate guanylyltransferase</fullName>
        <ecNumber evidence="3">2.7.7.13</ecNumber>
    </recommendedName>
</protein>
<dbReference type="Pfam" id="PF00483">
    <property type="entry name" value="NTP_transferase"/>
    <property type="match status" value="1"/>
</dbReference>
<keyword evidence="6" id="KW-0862">Zinc</keyword>
<keyword evidence="12" id="KW-1185">Reference proteome</keyword>
<dbReference type="CDD" id="cd06428">
    <property type="entry name" value="M1P_guanylylT_A_like_N"/>
    <property type="match status" value="1"/>
</dbReference>
<feature type="region of interest" description="Disordered" evidence="9">
    <location>
        <begin position="1"/>
        <end position="69"/>
    </location>
</feature>
<evidence type="ECO:0000256" key="4">
    <source>
        <dbReference type="ARBA" id="ARBA00022723"/>
    </source>
</evidence>
<dbReference type="EMBL" id="JAAAIN010003183">
    <property type="protein sequence ID" value="KAG0287181.1"/>
    <property type="molecule type" value="Genomic_DNA"/>
</dbReference>
<dbReference type="InterPro" id="IPR005835">
    <property type="entry name" value="NTP_transferase_dom"/>
</dbReference>
<evidence type="ECO:0000256" key="1">
    <source>
        <dbReference type="ARBA" id="ARBA00004823"/>
    </source>
</evidence>
<feature type="compositionally biased region" description="Low complexity" evidence="9">
    <location>
        <begin position="1"/>
        <end position="24"/>
    </location>
</feature>
<dbReference type="InterPro" id="IPR013083">
    <property type="entry name" value="Znf_RING/FYVE/PHD"/>
</dbReference>
<evidence type="ECO:0000259" key="10">
    <source>
        <dbReference type="PROSITE" id="PS51044"/>
    </source>
</evidence>
<evidence type="ECO:0000313" key="12">
    <source>
        <dbReference type="Proteomes" id="UP000823405"/>
    </source>
</evidence>
<evidence type="ECO:0000256" key="6">
    <source>
        <dbReference type="ARBA" id="ARBA00022833"/>
    </source>
</evidence>
<dbReference type="GO" id="GO:0008270">
    <property type="term" value="F:zinc ion binding"/>
    <property type="evidence" value="ECO:0007669"/>
    <property type="project" value="UniProtKB-KW"/>
</dbReference>
<dbReference type="InterPro" id="IPR050486">
    <property type="entry name" value="Mannose-1P_guanyltransferase"/>
</dbReference>
<sequence>MGVASGSSAPAPAPAPAAATSSSSRRQGRNAASSRTNNTNGDVGMVTEAEASSSQAPTETQAKPLEFPRTLAQSLRPAIAAFTPHNDLVAKGLQYITEAAVEYEEFHGSPGSKGAGAKEPTGPPKKPPASRAKAVQAAYADQMAFSADPKIHAMEDSLLAVKEFQYQMEAEKQALERLTNTIAAGAALPVASSLEESYAHILKGEIKHIQARRKQEAIATVGMNPDLQDFRAKVWEFHHSSSTLPTSGFGNGEDEDDDDMEIMVTGDGNNVQSLKCPLTTDFLEDPVTSAVCKHSFSSVAIRAMIQSRPRSVCPVHGCNRPIALENLQPNKALARRVARQKMIQDELSMLPEEEAIILVGGPSRGTRFRPLSLNVPKPLFPVAGKPIISHHIAALSKVEDLKEILLIGFFEDSVFSSFLQDAAREYPNLHIRYLREYQSLGTAGGLYHFRDEILRGNPDQVFVLHADVACTFPLVAMKKAHEGHRGLCTILGTRVPRDSANNFGCLVAKPDTNEVLHYVEKPESFVSNLISCGVYLFDCAIFDEIRKSLENKKGNVETDIYGREVFQDGNKLRLEQDLLRPLAQARKLFVYETKDFWRQIKTAGSAVPVNGLYLEQLLQTNPERLAKNTPGGPEIVGAVYIHPTAQIDPQAKLGPNVSIGPNVHIAKGARVRDSIVLDNVDVKQNACILHAIIGWNSKIGCWSRVEGTPSAAHNSTAVTKSGLKIQSITILGKEVSVKDETIIRNCIVLPHKDLKSSCENEIVM</sequence>
<dbReference type="OrthoDB" id="285674at2759"/>
<dbReference type="GO" id="GO:0004475">
    <property type="term" value="F:mannose-1-phosphate guanylyltransferase (GTP) activity"/>
    <property type="evidence" value="ECO:0007669"/>
    <property type="project" value="UniProtKB-EC"/>
</dbReference>
<feature type="domain" description="SP-RING-type" evidence="10">
    <location>
        <begin position="258"/>
        <end position="342"/>
    </location>
</feature>
<dbReference type="Gene3D" id="2.160.10.10">
    <property type="entry name" value="Hexapeptide repeat proteins"/>
    <property type="match status" value="1"/>
</dbReference>
<dbReference type="Pfam" id="PF11789">
    <property type="entry name" value="zf-Nse"/>
    <property type="match status" value="1"/>
</dbReference>
<comment type="catalytic activity">
    <reaction evidence="7">
        <text>alpha-D-mannose 1-phosphate + GTP + H(+) = GDP-alpha-D-mannose + diphosphate</text>
        <dbReference type="Rhea" id="RHEA:15229"/>
        <dbReference type="ChEBI" id="CHEBI:15378"/>
        <dbReference type="ChEBI" id="CHEBI:33019"/>
        <dbReference type="ChEBI" id="CHEBI:37565"/>
        <dbReference type="ChEBI" id="CHEBI:57527"/>
        <dbReference type="ChEBI" id="CHEBI:58409"/>
        <dbReference type="EC" id="2.7.7.13"/>
    </reaction>
</comment>
<dbReference type="InterPro" id="IPR056729">
    <property type="entry name" value="GMPPB_C"/>
</dbReference>
<gene>
    <name evidence="11" type="primary">PSA2</name>
    <name evidence="11" type="ORF">BGZ97_007174</name>
</gene>
<dbReference type="PROSITE" id="PS00101">
    <property type="entry name" value="HEXAPEP_TRANSFERASES"/>
    <property type="match status" value="1"/>
</dbReference>
<dbReference type="Pfam" id="PF25087">
    <property type="entry name" value="GMPPB_C"/>
    <property type="match status" value="1"/>
</dbReference>
<dbReference type="Proteomes" id="UP000823405">
    <property type="component" value="Unassembled WGS sequence"/>
</dbReference>
<dbReference type="GO" id="GO:0005525">
    <property type="term" value="F:GTP binding"/>
    <property type="evidence" value="ECO:0007669"/>
    <property type="project" value="UniProtKB-KW"/>
</dbReference>